<protein>
    <submittedName>
        <fullName evidence="2">Uncharacterized protein</fullName>
    </submittedName>
</protein>
<sequence length="48" mass="5616">MMEKNSAPVKAAVSSTLKRKVKLWNKFVEKDDEEEETRIRPRRKKGGL</sequence>
<dbReference type="RefSeq" id="XP_030983125.1">
    <property type="nucleotide sequence ID" value="XM_031126280.1"/>
</dbReference>
<reference evidence="1 2" key="1">
    <citation type="journal article" date="2019" name="Mol. Biol. Evol.">
        <title>Blast fungal genomes show frequent chromosomal changes, gene gains and losses, and effector gene turnover.</title>
        <authorList>
            <person name="Gomez Luciano L.B."/>
            <person name="Jason Tsai I."/>
            <person name="Chuma I."/>
            <person name="Tosa Y."/>
            <person name="Chen Y.H."/>
            <person name="Li J.Y."/>
            <person name="Li M.Y."/>
            <person name="Jade Lu M.Y."/>
            <person name="Nakayashiki H."/>
            <person name="Li W.H."/>
        </authorList>
    </citation>
    <scope>NUCLEOTIDE SEQUENCE [LARGE SCALE GENOMIC DNA]</scope>
    <source>
        <strain evidence="1 2">NI907</strain>
    </source>
</reference>
<dbReference type="Proteomes" id="UP000515153">
    <property type="component" value="Chromosome I"/>
</dbReference>
<organism evidence="1 2">
    <name type="scientific">Pyricularia grisea</name>
    <name type="common">Crabgrass-specific blast fungus</name>
    <name type="synonym">Magnaporthe grisea</name>
    <dbReference type="NCBI Taxonomy" id="148305"/>
    <lineage>
        <taxon>Eukaryota</taxon>
        <taxon>Fungi</taxon>
        <taxon>Dikarya</taxon>
        <taxon>Ascomycota</taxon>
        <taxon>Pezizomycotina</taxon>
        <taxon>Sordariomycetes</taxon>
        <taxon>Sordariomycetidae</taxon>
        <taxon>Magnaporthales</taxon>
        <taxon>Pyriculariaceae</taxon>
        <taxon>Pyricularia</taxon>
    </lineage>
</organism>
<name>A0A6P8B7I6_PYRGI</name>
<proteinExistence type="predicted"/>
<keyword evidence="1" id="KW-1185">Reference proteome</keyword>
<dbReference type="GeneID" id="41961189"/>
<reference evidence="2" key="2">
    <citation type="submission" date="2019-10" db="EMBL/GenBank/DDBJ databases">
        <authorList>
            <consortium name="NCBI Genome Project"/>
        </authorList>
    </citation>
    <scope>NUCLEOTIDE SEQUENCE</scope>
    <source>
        <strain evidence="2">NI907</strain>
    </source>
</reference>
<dbReference type="AlphaFoldDB" id="A0A6P8B7I6"/>
<reference evidence="2" key="3">
    <citation type="submission" date="2025-08" db="UniProtKB">
        <authorList>
            <consortium name="RefSeq"/>
        </authorList>
    </citation>
    <scope>IDENTIFICATION</scope>
    <source>
        <strain evidence="2">NI907</strain>
    </source>
</reference>
<accession>A0A6P8B7I6</accession>
<evidence type="ECO:0000313" key="1">
    <source>
        <dbReference type="Proteomes" id="UP000515153"/>
    </source>
</evidence>
<gene>
    <name evidence="2" type="ORF">PgNI_06254</name>
</gene>
<evidence type="ECO:0000313" key="2">
    <source>
        <dbReference type="RefSeq" id="XP_030983125.1"/>
    </source>
</evidence>
<dbReference type="KEGG" id="pgri:PgNI_06254"/>